<dbReference type="Gene3D" id="3.90.79.10">
    <property type="entry name" value="Nucleoside Triphosphate Pyrophosphohydrolase"/>
    <property type="match status" value="1"/>
</dbReference>
<dbReference type="PROSITE" id="PS51462">
    <property type="entry name" value="NUDIX"/>
    <property type="match status" value="1"/>
</dbReference>
<dbReference type="Proteomes" id="UP000462435">
    <property type="component" value="Unassembled WGS sequence"/>
</dbReference>
<protein>
    <recommendedName>
        <fullName evidence="4">Nudix hydrolase domain-containing protein</fullName>
    </recommendedName>
</protein>
<evidence type="ECO:0000313" key="5">
    <source>
        <dbReference type="EMBL" id="KAF1048615.1"/>
    </source>
</evidence>
<dbReference type="InterPro" id="IPR020084">
    <property type="entry name" value="NUDIX_hydrolase_CS"/>
</dbReference>
<dbReference type="PANTHER" id="PTHR43046">
    <property type="entry name" value="GDP-MANNOSE MANNOSYL HYDROLASE"/>
    <property type="match status" value="1"/>
</dbReference>
<dbReference type="SUPFAM" id="SSF55811">
    <property type="entry name" value="Nudix"/>
    <property type="match status" value="1"/>
</dbReference>
<sequence>MARFPKARLTMTDKPQTPAPEAFERRITEIRIAAALLLRSDGAMLVVRKRGTTHFMQAGGKIDGGEDAQSALLRELQEELGIAPAAAALEDLGMHSAVAANEAHSVVHCRLFKADWNGAVMPAAEIEEARWIMPADAASLLLAPLTRDAVLPLWQAALRRH</sequence>
<dbReference type="InterPro" id="IPR015797">
    <property type="entry name" value="NUDIX_hydrolase-like_dom_sf"/>
</dbReference>
<comment type="cofactor">
    <cofactor evidence="1">
        <name>Mg(2+)</name>
        <dbReference type="ChEBI" id="CHEBI:18420"/>
    </cofactor>
</comment>
<dbReference type="Pfam" id="PF00293">
    <property type="entry name" value="NUDIX"/>
    <property type="match status" value="1"/>
</dbReference>
<evidence type="ECO:0000256" key="2">
    <source>
        <dbReference type="ARBA" id="ARBA00022801"/>
    </source>
</evidence>
<keyword evidence="2" id="KW-0378">Hydrolase</keyword>
<comment type="caution">
    <text evidence="5">The sequence shown here is derived from an EMBL/GenBank/DDBJ whole genome shotgun (WGS) entry which is preliminary data.</text>
</comment>
<dbReference type="PROSITE" id="PS00893">
    <property type="entry name" value="NUDIX_BOX"/>
    <property type="match status" value="1"/>
</dbReference>
<feature type="region of interest" description="Disordered" evidence="3">
    <location>
        <begin position="1"/>
        <end position="20"/>
    </location>
</feature>
<evidence type="ECO:0000256" key="1">
    <source>
        <dbReference type="ARBA" id="ARBA00001946"/>
    </source>
</evidence>
<feature type="domain" description="Nudix hydrolase" evidence="4">
    <location>
        <begin position="28"/>
        <end position="156"/>
    </location>
</feature>
<evidence type="ECO:0000259" key="4">
    <source>
        <dbReference type="PROSITE" id="PS51462"/>
    </source>
</evidence>
<dbReference type="GO" id="GO:0016787">
    <property type="term" value="F:hydrolase activity"/>
    <property type="evidence" value="ECO:0007669"/>
    <property type="project" value="UniProtKB-KW"/>
</dbReference>
<organism evidence="5 6">
    <name type="scientific">Herbaspirillum frisingense</name>
    <dbReference type="NCBI Taxonomy" id="92645"/>
    <lineage>
        <taxon>Bacteria</taxon>
        <taxon>Pseudomonadati</taxon>
        <taxon>Pseudomonadota</taxon>
        <taxon>Betaproteobacteria</taxon>
        <taxon>Burkholderiales</taxon>
        <taxon>Oxalobacteraceae</taxon>
        <taxon>Herbaspirillum</taxon>
    </lineage>
</organism>
<evidence type="ECO:0000313" key="6">
    <source>
        <dbReference type="Proteomes" id="UP000462435"/>
    </source>
</evidence>
<evidence type="ECO:0000256" key="3">
    <source>
        <dbReference type="SAM" id="MobiDB-lite"/>
    </source>
</evidence>
<dbReference type="CDD" id="cd04690">
    <property type="entry name" value="NUDIX_Hydrolase"/>
    <property type="match status" value="1"/>
</dbReference>
<dbReference type="InterPro" id="IPR000086">
    <property type="entry name" value="NUDIX_hydrolase_dom"/>
</dbReference>
<name>A0A7V8JW63_9BURK</name>
<dbReference type="AlphaFoldDB" id="A0A7V8JW63"/>
<dbReference type="EMBL" id="WNDX01000003">
    <property type="protein sequence ID" value="KAF1048615.1"/>
    <property type="molecule type" value="Genomic_DNA"/>
</dbReference>
<dbReference type="PANTHER" id="PTHR43046:SF2">
    <property type="entry name" value="8-OXO-DGTP DIPHOSPHATASE-RELATED"/>
    <property type="match status" value="1"/>
</dbReference>
<proteinExistence type="predicted"/>
<accession>A0A7V8JW63</accession>
<reference evidence="6" key="1">
    <citation type="journal article" date="2020" name="MBio">
        <title>Horizontal gene transfer to a defensive symbiont with a reduced genome amongst a multipartite beetle microbiome.</title>
        <authorList>
            <person name="Waterworth S.C."/>
            <person name="Florez L.V."/>
            <person name="Rees E.R."/>
            <person name="Hertweck C."/>
            <person name="Kaltenpoth M."/>
            <person name="Kwan J.C."/>
        </authorList>
    </citation>
    <scope>NUCLEOTIDE SEQUENCE [LARGE SCALE GENOMIC DNA]</scope>
</reference>
<gene>
    <name evidence="5" type="ORF">GAK35_00165</name>
</gene>